<dbReference type="AlphaFoldDB" id="A0A7H0GGG9"/>
<feature type="domain" description="HMA" evidence="2">
    <location>
        <begin position="1"/>
        <end position="63"/>
    </location>
</feature>
<dbReference type="KEGG" id="daer:H9K75_13715"/>
<dbReference type="Proteomes" id="UP000516028">
    <property type="component" value="Chromosome"/>
</dbReference>
<evidence type="ECO:0000313" key="4">
    <source>
        <dbReference type="Proteomes" id="UP000516028"/>
    </source>
</evidence>
<proteinExistence type="predicted"/>
<dbReference type="CDD" id="cd00371">
    <property type="entry name" value="HMA"/>
    <property type="match status" value="1"/>
</dbReference>
<dbReference type="PROSITE" id="PS50846">
    <property type="entry name" value="HMA_2"/>
    <property type="match status" value="1"/>
</dbReference>
<evidence type="ECO:0000259" key="2">
    <source>
        <dbReference type="PROSITE" id="PS50846"/>
    </source>
</evidence>
<protein>
    <submittedName>
        <fullName evidence="3">Heavy-metal-associated domain-containing protein</fullName>
    </submittedName>
</protein>
<gene>
    <name evidence="3" type="ORF">H9K75_13715</name>
</gene>
<reference evidence="3 4" key="1">
    <citation type="submission" date="2020-08" db="EMBL/GenBank/DDBJ databases">
        <title>Genome sequence of Diaphorobacter aerolatus KACC 16536T.</title>
        <authorList>
            <person name="Hyun D.-W."/>
            <person name="Bae J.-W."/>
        </authorList>
    </citation>
    <scope>NUCLEOTIDE SEQUENCE [LARGE SCALE GENOMIC DNA]</scope>
    <source>
        <strain evidence="3 4">KACC 16536</strain>
    </source>
</reference>
<dbReference type="GO" id="GO:0046872">
    <property type="term" value="F:metal ion binding"/>
    <property type="evidence" value="ECO:0007669"/>
    <property type="project" value="UniProtKB-KW"/>
</dbReference>
<dbReference type="SUPFAM" id="SSF55008">
    <property type="entry name" value="HMA, heavy metal-associated domain"/>
    <property type="match status" value="1"/>
</dbReference>
<evidence type="ECO:0000256" key="1">
    <source>
        <dbReference type="ARBA" id="ARBA00022723"/>
    </source>
</evidence>
<dbReference type="InterPro" id="IPR036163">
    <property type="entry name" value="HMA_dom_sf"/>
</dbReference>
<dbReference type="InterPro" id="IPR017969">
    <property type="entry name" value="Heavy-metal-associated_CS"/>
</dbReference>
<keyword evidence="1" id="KW-0479">Metal-binding</keyword>
<dbReference type="PROSITE" id="PS01047">
    <property type="entry name" value="HMA_1"/>
    <property type="match status" value="1"/>
</dbReference>
<name>A0A7H0GGG9_9BURK</name>
<keyword evidence="4" id="KW-1185">Reference proteome</keyword>
<accession>A0A7H0GGG9</accession>
<sequence length="69" mass="7195">MTTFKVQGMTCGGCAGRIERAIAAQDPGARVQIDLRERLVQVDSALPADALTDTLKAAGYDAQAVESTA</sequence>
<organism evidence="3 4">
    <name type="scientific">Diaphorobacter aerolatus</name>
    <dbReference type="NCBI Taxonomy" id="1288495"/>
    <lineage>
        <taxon>Bacteria</taxon>
        <taxon>Pseudomonadati</taxon>
        <taxon>Pseudomonadota</taxon>
        <taxon>Betaproteobacteria</taxon>
        <taxon>Burkholderiales</taxon>
        <taxon>Comamonadaceae</taxon>
        <taxon>Diaphorobacter</taxon>
    </lineage>
</organism>
<dbReference type="EMBL" id="CP060783">
    <property type="protein sequence ID" value="QNP47385.1"/>
    <property type="molecule type" value="Genomic_DNA"/>
</dbReference>
<dbReference type="Pfam" id="PF00403">
    <property type="entry name" value="HMA"/>
    <property type="match status" value="1"/>
</dbReference>
<evidence type="ECO:0000313" key="3">
    <source>
        <dbReference type="EMBL" id="QNP47385.1"/>
    </source>
</evidence>
<dbReference type="Gene3D" id="3.30.70.100">
    <property type="match status" value="1"/>
</dbReference>
<dbReference type="InterPro" id="IPR006121">
    <property type="entry name" value="HMA_dom"/>
</dbReference>
<dbReference type="RefSeq" id="WP_187723098.1">
    <property type="nucleotide sequence ID" value="NZ_CP060783.1"/>
</dbReference>